<protein>
    <recommendedName>
        <fullName evidence="7">Gametogenetin-binding protein 2</fullName>
    </recommendedName>
</protein>
<sequence length="695" mass="79699">MMYSCDNSVMPSKPVARLVSVCQKEDLASFDTRQIPISLDDTLIMKLQFYDYCFPCDPTRYTKLKSFDTFLRRYQTLTHDEIFETLCVSSSQLHNAVTNSVACIGCRKSIENFLKSLMEYRHPALEPLSVTQQGTLTLEKTYCSDPQNIYTLLYVNGSKLNTFIDSIPKSKKNRRCFIHSLDKSRSINDWQEVWERMSQECREEAILVDSDGLLDTLENYLRKHKFCSECKTKVLRAYDILVNNVDHTREKGFCSALYDGLRCCSHDKHIHVQAEKGFVGSLILRAEQEIQESRRERHAKTLDIAQEEILTCLGFYLYERFHKISQTMRSEEQTWQLLFYIGIDCLRRNFEIAVERKQGFSTLELLYEEFRAQEEVQTFKKQQRRLKRKLRRQMKNHNANEIIDNVIKITKMSDNNLDLSPTPVVISNRRRNSSCESECSWSRKMNRSSNSNKKSSKNSDNNSKMCDQLFSLSSTSKVQSCPSSPLACSGHKKTPMRQPARTSSDSWIEQTETATATTLVQETELIHHFHCPLSKRSSDFCQCVNDVCHKQKQSETCLCENVQQLSSTFSCSQETLFSSSSSSSSSRICPCHKQNGSTADGTRTDLGYSSGQDDVCECSCSTADHSTTICPTLNDEESSCCILPHCQHNTINCHNKDIKQTVDTCQCSESLCKTLELFDVYRTRKLKVGVFSLTS</sequence>
<gene>
    <name evidence="3" type="ORF">GPM918_LOCUS13867</name>
    <name evidence="2" type="ORF">OVA965_LOCUS5277</name>
    <name evidence="5" type="ORF">SRO942_LOCUS13867</name>
    <name evidence="4" type="ORF">TMI583_LOCUS5275</name>
</gene>
<dbReference type="EMBL" id="CAJOBA010001470">
    <property type="protein sequence ID" value="CAF3597531.1"/>
    <property type="molecule type" value="Genomic_DNA"/>
</dbReference>
<evidence type="ECO:0000313" key="2">
    <source>
        <dbReference type="EMBL" id="CAF0813643.1"/>
    </source>
</evidence>
<evidence type="ECO:0000256" key="1">
    <source>
        <dbReference type="SAM" id="MobiDB-lite"/>
    </source>
</evidence>
<dbReference type="Proteomes" id="UP000681722">
    <property type="component" value="Unassembled WGS sequence"/>
</dbReference>
<dbReference type="GO" id="GO:0005634">
    <property type="term" value="C:nucleus"/>
    <property type="evidence" value="ECO:0007669"/>
    <property type="project" value="TreeGrafter"/>
</dbReference>
<evidence type="ECO:0000313" key="4">
    <source>
        <dbReference type="EMBL" id="CAF3597531.1"/>
    </source>
</evidence>
<feature type="region of interest" description="Disordered" evidence="1">
    <location>
        <begin position="476"/>
        <end position="508"/>
    </location>
</feature>
<dbReference type="Proteomes" id="UP000677228">
    <property type="component" value="Unassembled WGS sequence"/>
</dbReference>
<proteinExistence type="predicted"/>
<dbReference type="OrthoDB" id="2422440at2759"/>
<dbReference type="EMBL" id="CAJNOQ010003253">
    <property type="protein sequence ID" value="CAF1003107.1"/>
    <property type="molecule type" value="Genomic_DNA"/>
</dbReference>
<name>A0A814GZL6_9BILA</name>
<feature type="region of interest" description="Disordered" evidence="1">
    <location>
        <begin position="437"/>
        <end position="463"/>
    </location>
</feature>
<accession>A0A814GZL6</accession>
<dbReference type="InterPro" id="IPR026073">
    <property type="entry name" value="GGNBP2"/>
</dbReference>
<dbReference type="GO" id="GO:0005737">
    <property type="term" value="C:cytoplasm"/>
    <property type="evidence" value="ECO:0007669"/>
    <property type="project" value="TreeGrafter"/>
</dbReference>
<dbReference type="Proteomes" id="UP000663829">
    <property type="component" value="Unassembled WGS sequence"/>
</dbReference>
<dbReference type="PANTHER" id="PTHR13601">
    <property type="entry name" value="GAMETOGENETIN-BINDING PROTEIN 2"/>
    <property type="match status" value="1"/>
</dbReference>
<evidence type="ECO:0008006" key="7">
    <source>
        <dbReference type="Google" id="ProtNLM"/>
    </source>
</evidence>
<comment type="caution">
    <text evidence="3">The sequence shown here is derived from an EMBL/GenBank/DDBJ whole genome shotgun (WGS) entry which is preliminary data.</text>
</comment>
<dbReference type="EMBL" id="CAJOBC010003253">
    <property type="protein sequence ID" value="CAF3774523.1"/>
    <property type="molecule type" value="Genomic_DNA"/>
</dbReference>
<organism evidence="3 6">
    <name type="scientific">Didymodactylos carnosus</name>
    <dbReference type="NCBI Taxonomy" id="1234261"/>
    <lineage>
        <taxon>Eukaryota</taxon>
        <taxon>Metazoa</taxon>
        <taxon>Spiralia</taxon>
        <taxon>Gnathifera</taxon>
        <taxon>Rotifera</taxon>
        <taxon>Eurotatoria</taxon>
        <taxon>Bdelloidea</taxon>
        <taxon>Philodinida</taxon>
        <taxon>Philodinidae</taxon>
        <taxon>Didymodactylos</taxon>
    </lineage>
</organism>
<keyword evidence="6" id="KW-1185">Reference proteome</keyword>
<evidence type="ECO:0000313" key="3">
    <source>
        <dbReference type="EMBL" id="CAF1003107.1"/>
    </source>
</evidence>
<reference evidence="3" key="1">
    <citation type="submission" date="2021-02" db="EMBL/GenBank/DDBJ databases">
        <authorList>
            <person name="Nowell W R."/>
        </authorList>
    </citation>
    <scope>NUCLEOTIDE SEQUENCE</scope>
</reference>
<evidence type="ECO:0000313" key="5">
    <source>
        <dbReference type="EMBL" id="CAF3774523.1"/>
    </source>
</evidence>
<dbReference type="EMBL" id="CAJNOK010001470">
    <property type="protein sequence ID" value="CAF0813643.1"/>
    <property type="molecule type" value="Genomic_DNA"/>
</dbReference>
<dbReference type="Proteomes" id="UP000682733">
    <property type="component" value="Unassembled WGS sequence"/>
</dbReference>
<dbReference type="PANTHER" id="PTHR13601:SF2">
    <property type="entry name" value="GAMETOGENETIN-BINDING PROTEIN 2"/>
    <property type="match status" value="1"/>
</dbReference>
<evidence type="ECO:0000313" key="6">
    <source>
        <dbReference type="Proteomes" id="UP000663829"/>
    </source>
</evidence>
<dbReference type="AlphaFoldDB" id="A0A814GZL6"/>